<dbReference type="SMART" id="SM00320">
    <property type="entry name" value="WD40"/>
    <property type="match status" value="3"/>
</dbReference>
<keyword evidence="12" id="KW-1185">Reference proteome</keyword>
<dbReference type="AlphaFoldDB" id="B8C5B5"/>
<feature type="domain" description="Nucleolar protein 10-like second" evidence="9">
    <location>
        <begin position="431"/>
        <end position="478"/>
    </location>
</feature>
<accession>B8C5B5</accession>
<evidence type="ECO:0000259" key="10">
    <source>
        <dbReference type="Pfam" id="PF23098"/>
    </source>
</evidence>
<reference evidence="11 12" key="2">
    <citation type="journal article" date="2008" name="Nature">
        <title>The Phaeodactylum genome reveals the evolutionary history of diatom genomes.</title>
        <authorList>
            <person name="Bowler C."/>
            <person name="Allen A.E."/>
            <person name="Badger J.H."/>
            <person name="Grimwood J."/>
            <person name="Jabbari K."/>
            <person name="Kuo A."/>
            <person name="Maheswari U."/>
            <person name="Martens C."/>
            <person name="Maumus F."/>
            <person name="Otillar R.P."/>
            <person name="Rayko E."/>
            <person name="Salamov A."/>
            <person name="Vandepoele K."/>
            <person name="Beszteri B."/>
            <person name="Gruber A."/>
            <person name="Heijde M."/>
            <person name="Katinka M."/>
            <person name="Mock T."/>
            <person name="Valentin K."/>
            <person name="Verret F."/>
            <person name="Berges J.A."/>
            <person name="Brownlee C."/>
            <person name="Cadoret J.P."/>
            <person name="Chiovitti A."/>
            <person name="Choi C.J."/>
            <person name="Coesel S."/>
            <person name="De Martino A."/>
            <person name="Detter J.C."/>
            <person name="Durkin C."/>
            <person name="Falciatore A."/>
            <person name="Fournet J."/>
            <person name="Haruta M."/>
            <person name="Huysman M.J."/>
            <person name="Jenkins B.D."/>
            <person name="Jiroutova K."/>
            <person name="Jorgensen R.E."/>
            <person name="Joubert Y."/>
            <person name="Kaplan A."/>
            <person name="Kroger N."/>
            <person name="Kroth P.G."/>
            <person name="La Roche J."/>
            <person name="Lindquist E."/>
            <person name="Lommer M."/>
            <person name="Martin-Jezequel V."/>
            <person name="Lopez P.J."/>
            <person name="Lucas S."/>
            <person name="Mangogna M."/>
            <person name="McGinnis K."/>
            <person name="Medlin L.K."/>
            <person name="Montsant A."/>
            <person name="Oudot-Le Secq M.P."/>
            <person name="Napoli C."/>
            <person name="Obornik M."/>
            <person name="Parker M.S."/>
            <person name="Petit J.L."/>
            <person name="Porcel B.M."/>
            <person name="Poulsen N."/>
            <person name="Robison M."/>
            <person name="Rychlewski L."/>
            <person name="Rynearson T.A."/>
            <person name="Schmutz J."/>
            <person name="Shapiro H."/>
            <person name="Siaut M."/>
            <person name="Stanley M."/>
            <person name="Sussman M.R."/>
            <person name="Taylor A.R."/>
            <person name="Vardi A."/>
            <person name="von Dassow P."/>
            <person name="Vyverman W."/>
            <person name="Willis A."/>
            <person name="Wyrwicz L.S."/>
            <person name="Rokhsar D.S."/>
            <person name="Weissenbach J."/>
            <person name="Armbrust E.V."/>
            <person name="Green B.R."/>
            <person name="Van de Peer Y."/>
            <person name="Grigoriev I.V."/>
        </authorList>
    </citation>
    <scope>NUCLEOTIDE SEQUENCE [LARGE SCALE GENOMIC DNA]</scope>
    <source>
        <strain evidence="11 12">CCMP1335</strain>
    </source>
</reference>
<evidence type="ECO:0000256" key="7">
    <source>
        <dbReference type="SAM" id="MobiDB-lite"/>
    </source>
</evidence>
<dbReference type="Pfam" id="PF08159">
    <property type="entry name" value="NUC153"/>
    <property type="match status" value="1"/>
</dbReference>
<feature type="domain" description="NUC153" evidence="8">
    <location>
        <begin position="544"/>
        <end position="571"/>
    </location>
</feature>
<evidence type="ECO:0000256" key="3">
    <source>
        <dbReference type="ARBA" id="ARBA00022574"/>
    </source>
</evidence>
<dbReference type="EMBL" id="CM000643">
    <property type="protein sequence ID" value="EED91480.1"/>
    <property type="molecule type" value="Genomic_DNA"/>
</dbReference>
<dbReference type="InterPro" id="IPR015943">
    <property type="entry name" value="WD40/YVTN_repeat-like_dom_sf"/>
</dbReference>
<evidence type="ECO:0000256" key="2">
    <source>
        <dbReference type="ARBA" id="ARBA00005264"/>
    </source>
</evidence>
<dbReference type="InterPro" id="IPR036322">
    <property type="entry name" value="WD40_repeat_dom_sf"/>
</dbReference>
<evidence type="ECO:0000259" key="8">
    <source>
        <dbReference type="Pfam" id="PF08159"/>
    </source>
</evidence>
<gene>
    <name evidence="11" type="ORF">THAPSDRAFT_12971</name>
</gene>
<dbReference type="STRING" id="35128.B8C5B5"/>
<dbReference type="InParanoid" id="B8C5B5"/>
<sequence>MEIQERTSGKIYSLSSTTAIPEWLSDRSKRNLSKRDSAYRHRITLLQDLEMPVSSSKIRQSPDGRYLIVGGTYSPRIRCYELAEMSMKFERYLDSEVMDLLILGEDYGKLAILGSDRSVSFHAPYGNHATIRLPTFGRAMAYEKSTCDLLVVSSGRRDASAAGQKEAMGQVYRFNLDEGRFSQPLSYTSALKKNCIAVSPTHSLTAIGAEDGTVRFWDNRSPVTSSPNDVHLTPFLNLDVASATSGHGFFDDSGNSGFGGEVTSVCFDAAGIHMCAGTKGGNVALYDMRSSKPLFIKEHQYGLPIHTVQFHSGSGTVFSSDSKLVKIWNAKGSSAMGGALGSIVANVEGTADFTHFITSGDSTDPNGHNSGLLLCTGEQAKVQSFYCPMLGPAPQWCSFLDNITEELEERDGMLDKSAAGGDEAIVQTETIYEDYKFLTRADIDQLGIQNLVGTPLLRGYMHGFFIHVGLYNRIRAVAKPFEYNEYRTQKIKERMDEKRASRIAPKQNEKKIKAKVNPDLAERLQNKASDKTKAGNVAKALVEDDRFGRLFDNPDYEIDQEAEDFKLRNPSGVAATKVRNDRDMDSDQEDDSEDDRVD</sequence>
<name>B8C5B5_THAPS</name>
<feature type="non-terminal residue" evidence="11">
    <location>
        <position position="1"/>
    </location>
</feature>
<evidence type="ECO:0000313" key="11">
    <source>
        <dbReference type="EMBL" id="EED91480.1"/>
    </source>
</evidence>
<feature type="compositionally biased region" description="Acidic residues" evidence="7">
    <location>
        <begin position="586"/>
        <end position="598"/>
    </location>
</feature>
<dbReference type="InterPro" id="IPR056551">
    <property type="entry name" value="Beta-prop_NOL10_N"/>
</dbReference>
<dbReference type="GeneID" id="7451169"/>
<dbReference type="HOGENOM" id="CLU_009923_2_0_1"/>
<evidence type="ECO:0000256" key="4">
    <source>
        <dbReference type="ARBA" id="ARBA00022737"/>
    </source>
</evidence>
<comment type="similarity">
    <text evidence="2">Belongs to the WD repeat NOL10/ENP2 family.</text>
</comment>
<protein>
    <submittedName>
        <fullName evidence="11">Uncharacterized protein</fullName>
    </submittedName>
</protein>
<dbReference type="PROSITE" id="PS50082">
    <property type="entry name" value="WD_REPEATS_2"/>
    <property type="match status" value="1"/>
</dbReference>
<evidence type="ECO:0000259" key="9">
    <source>
        <dbReference type="Pfam" id="PF23097"/>
    </source>
</evidence>
<keyword evidence="3 6" id="KW-0853">WD repeat</keyword>
<dbReference type="GO" id="GO:0032040">
    <property type="term" value="C:small-subunit processome"/>
    <property type="evidence" value="ECO:0000318"/>
    <property type="project" value="GO_Central"/>
</dbReference>
<feature type="repeat" description="WD" evidence="6">
    <location>
        <begin position="196"/>
        <end position="218"/>
    </location>
</feature>
<dbReference type="OMA" id="GYFMDVR"/>
<dbReference type="GO" id="GO:0000462">
    <property type="term" value="P:maturation of SSU-rRNA from tricistronic rRNA transcript (SSU-rRNA, 5.8S rRNA, LSU-rRNA)"/>
    <property type="evidence" value="ECO:0000318"/>
    <property type="project" value="GO_Central"/>
</dbReference>
<evidence type="ECO:0000256" key="1">
    <source>
        <dbReference type="ARBA" id="ARBA00004604"/>
    </source>
</evidence>
<dbReference type="Proteomes" id="UP000001449">
    <property type="component" value="Chromosome 6"/>
</dbReference>
<dbReference type="GO" id="GO:0005730">
    <property type="term" value="C:nucleolus"/>
    <property type="evidence" value="ECO:0000318"/>
    <property type="project" value="GO_Central"/>
</dbReference>
<keyword evidence="5" id="KW-0539">Nucleus</keyword>
<reference evidence="11 12" key="1">
    <citation type="journal article" date="2004" name="Science">
        <title>The genome of the diatom Thalassiosira pseudonana: ecology, evolution, and metabolism.</title>
        <authorList>
            <person name="Armbrust E.V."/>
            <person name="Berges J.A."/>
            <person name="Bowler C."/>
            <person name="Green B.R."/>
            <person name="Martinez D."/>
            <person name="Putnam N.H."/>
            <person name="Zhou S."/>
            <person name="Allen A.E."/>
            <person name="Apt K.E."/>
            <person name="Bechner M."/>
            <person name="Brzezinski M.A."/>
            <person name="Chaal B.K."/>
            <person name="Chiovitti A."/>
            <person name="Davis A.K."/>
            <person name="Demarest M.S."/>
            <person name="Detter J.C."/>
            <person name="Glavina T."/>
            <person name="Goodstein D."/>
            <person name="Hadi M.Z."/>
            <person name="Hellsten U."/>
            <person name="Hildebrand M."/>
            <person name="Jenkins B.D."/>
            <person name="Jurka J."/>
            <person name="Kapitonov V.V."/>
            <person name="Kroger N."/>
            <person name="Lau W.W."/>
            <person name="Lane T.W."/>
            <person name="Larimer F.W."/>
            <person name="Lippmeier J.C."/>
            <person name="Lucas S."/>
            <person name="Medina M."/>
            <person name="Montsant A."/>
            <person name="Obornik M."/>
            <person name="Parker M.S."/>
            <person name="Palenik B."/>
            <person name="Pazour G.J."/>
            <person name="Richardson P.M."/>
            <person name="Rynearson T.A."/>
            <person name="Saito M.A."/>
            <person name="Schwartz D.C."/>
            <person name="Thamatrakoln K."/>
            <person name="Valentin K."/>
            <person name="Vardi A."/>
            <person name="Wilkerson F.P."/>
            <person name="Rokhsar D.S."/>
        </authorList>
    </citation>
    <scope>NUCLEOTIDE SEQUENCE [LARGE SCALE GENOMIC DNA]</scope>
    <source>
        <strain evidence="11 12">CCMP1335</strain>
    </source>
</reference>
<dbReference type="KEGG" id="tps:THAPSDRAFT_12971"/>
<organism evidence="11 12">
    <name type="scientific">Thalassiosira pseudonana</name>
    <name type="common">Marine diatom</name>
    <name type="synonym">Cyclotella nana</name>
    <dbReference type="NCBI Taxonomy" id="35128"/>
    <lineage>
        <taxon>Eukaryota</taxon>
        <taxon>Sar</taxon>
        <taxon>Stramenopiles</taxon>
        <taxon>Ochrophyta</taxon>
        <taxon>Bacillariophyta</taxon>
        <taxon>Coscinodiscophyceae</taxon>
        <taxon>Thalassiosirophycidae</taxon>
        <taxon>Thalassiosirales</taxon>
        <taxon>Thalassiosiraceae</taxon>
        <taxon>Thalassiosira</taxon>
    </lineage>
</organism>
<evidence type="ECO:0000256" key="5">
    <source>
        <dbReference type="ARBA" id="ARBA00023242"/>
    </source>
</evidence>
<dbReference type="Pfam" id="PF23097">
    <property type="entry name" value="NOL10_2nd"/>
    <property type="match status" value="1"/>
</dbReference>
<dbReference type="SUPFAM" id="SSF50978">
    <property type="entry name" value="WD40 repeat-like"/>
    <property type="match status" value="1"/>
</dbReference>
<dbReference type="InterPro" id="IPR012580">
    <property type="entry name" value="NUC153"/>
</dbReference>
<dbReference type="InterPro" id="IPR056550">
    <property type="entry name" value="NOL10_2nd"/>
</dbReference>
<dbReference type="PaxDb" id="35128-Thaps12971"/>
<feature type="domain" description="Nucleolar protein 10-like N-terminal" evidence="10">
    <location>
        <begin position="7"/>
        <end position="411"/>
    </location>
</feature>
<dbReference type="InterPro" id="IPR040382">
    <property type="entry name" value="NOL10/Enp2"/>
</dbReference>
<dbReference type="PANTHER" id="PTHR14927">
    <property type="entry name" value="NUCLEOLAR PROTEIN 10"/>
    <property type="match status" value="1"/>
</dbReference>
<proteinExistence type="inferred from homology"/>
<evidence type="ECO:0000313" key="12">
    <source>
        <dbReference type="Proteomes" id="UP000001449"/>
    </source>
</evidence>
<dbReference type="eggNOG" id="KOG2321">
    <property type="taxonomic scope" value="Eukaryota"/>
</dbReference>
<dbReference type="FunCoup" id="B8C5B5">
    <property type="interactions" value="556"/>
</dbReference>
<dbReference type="PANTHER" id="PTHR14927:SF0">
    <property type="entry name" value="NUCLEOLAR PROTEIN 10"/>
    <property type="match status" value="1"/>
</dbReference>
<dbReference type="InterPro" id="IPR001680">
    <property type="entry name" value="WD40_rpt"/>
</dbReference>
<keyword evidence="4" id="KW-0677">Repeat</keyword>
<comment type="subcellular location">
    <subcellularLocation>
        <location evidence="1">Nucleus</location>
        <location evidence="1">Nucleolus</location>
    </subcellularLocation>
</comment>
<dbReference type="Pfam" id="PF23098">
    <property type="entry name" value="Beta-prop_NOL10_N"/>
    <property type="match status" value="1"/>
</dbReference>
<dbReference type="RefSeq" id="XP_002291373.1">
    <property type="nucleotide sequence ID" value="XM_002291337.1"/>
</dbReference>
<evidence type="ECO:0000256" key="6">
    <source>
        <dbReference type="PROSITE-ProRule" id="PRU00221"/>
    </source>
</evidence>
<feature type="region of interest" description="Disordered" evidence="7">
    <location>
        <begin position="562"/>
        <end position="598"/>
    </location>
</feature>
<dbReference type="Gene3D" id="2.130.10.10">
    <property type="entry name" value="YVTN repeat-like/Quinoprotein amine dehydrogenase"/>
    <property type="match status" value="1"/>
</dbReference>